<protein>
    <recommendedName>
        <fullName evidence="3">Gamma-butyrobetaine hydroxylase-like N-terminal domain-containing protein</fullName>
    </recommendedName>
</protein>
<dbReference type="InterPro" id="IPR010376">
    <property type="entry name" value="GBBH-like_N"/>
</dbReference>
<keyword evidence="2" id="KW-0408">Iron</keyword>
<keyword evidence="5" id="KW-1185">Reference proteome</keyword>
<dbReference type="Gene3D" id="3.30.2020.30">
    <property type="match status" value="1"/>
</dbReference>
<dbReference type="PATRIC" id="fig|1107882.3.peg.6213"/>
<evidence type="ECO:0000256" key="2">
    <source>
        <dbReference type="ARBA" id="ARBA00023004"/>
    </source>
</evidence>
<dbReference type="InterPro" id="IPR038492">
    <property type="entry name" value="GBBH-like_N_sf"/>
</dbReference>
<proteinExistence type="predicted"/>
<dbReference type="AlphaFoldDB" id="H0I1T4"/>
<evidence type="ECO:0000256" key="1">
    <source>
        <dbReference type="ARBA" id="ARBA00022723"/>
    </source>
</evidence>
<organism evidence="4 5">
    <name type="scientific">Mesorhizobium alhagi CCNWXJ12-2</name>
    <dbReference type="NCBI Taxonomy" id="1107882"/>
    <lineage>
        <taxon>Bacteria</taxon>
        <taxon>Pseudomonadati</taxon>
        <taxon>Pseudomonadota</taxon>
        <taxon>Alphaproteobacteria</taxon>
        <taxon>Hyphomicrobiales</taxon>
        <taxon>Phyllobacteriaceae</taxon>
        <taxon>Allomesorhizobium</taxon>
    </lineage>
</organism>
<feature type="domain" description="Gamma-butyrobetaine hydroxylase-like N-terminal" evidence="3">
    <location>
        <begin position="24"/>
        <end position="106"/>
    </location>
</feature>
<reference evidence="4 5" key="1">
    <citation type="journal article" date="2012" name="J. Bacteriol.">
        <title>Draft Genome Sequence of Mesorhizobium alhagi CCNWXJ12-2T, a Novel Salt-Resistant Species Isolated from the Desert of Northwestern China.</title>
        <authorList>
            <person name="Zhou M."/>
            <person name="Chen W."/>
            <person name="Chen H."/>
            <person name="Wei G."/>
        </authorList>
    </citation>
    <scope>NUCLEOTIDE SEQUENCE [LARGE SCALE GENOMIC DNA]</scope>
    <source>
        <strain evidence="4 5">CCNWXJ12-2</strain>
    </source>
</reference>
<dbReference type="GO" id="GO:0046872">
    <property type="term" value="F:metal ion binding"/>
    <property type="evidence" value="ECO:0007669"/>
    <property type="project" value="UniProtKB-KW"/>
</dbReference>
<dbReference type="Proteomes" id="UP000003250">
    <property type="component" value="Unassembled WGS sequence"/>
</dbReference>
<dbReference type="EMBL" id="AHAM01000289">
    <property type="protein sequence ID" value="EHK53074.1"/>
    <property type="molecule type" value="Genomic_DNA"/>
</dbReference>
<sequence>MELEMSNRDEPNAGSRDAAPVELRLNAARESLSIVWSDGLRHELTAQHLRGNCQSAGAKRLRLDRWDVPSTLDLTIDDIRPVGSYAINIAFSDGHARGIYPWSLLRALAMEIPADQAIS</sequence>
<dbReference type="PANTHER" id="PTHR35303:SF5">
    <property type="entry name" value="OS02G0197800 PROTEIN"/>
    <property type="match status" value="1"/>
</dbReference>
<keyword evidence="1" id="KW-0479">Metal-binding</keyword>
<accession>H0I1T4</accession>
<evidence type="ECO:0000259" key="3">
    <source>
        <dbReference type="Pfam" id="PF06155"/>
    </source>
</evidence>
<evidence type="ECO:0000313" key="5">
    <source>
        <dbReference type="Proteomes" id="UP000003250"/>
    </source>
</evidence>
<evidence type="ECO:0000313" key="4">
    <source>
        <dbReference type="EMBL" id="EHK53074.1"/>
    </source>
</evidence>
<dbReference type="PANTHER" id="PTHR35303">
    <property type="entry name" value="OS02G0197800 PROTEIN"/>
    <property type="match status" value="1"/>
</dbReference>
<dbReference type="Pfam" id="PF06155">
    <property type="entry name" value="GBBH-like_N"/>
    <property type="match status" value="1"/>
</dbReference>
<name>H0I1T4_9HYPH</name>
<gene>
    <name evidence="4" type="ORF">MAXJ12_32109</name>
</gene>